<name>H2EFQ3_9VIRU</name>
<dbReference type="Gene3D" id="3.30.710.10">
    <property type="entry name" value="Potassium Channel Kv1.1, Chain A"/>
    <property type="match status" value="1"/>
</dbReference>
<dbReference type="EMBL" id="JN885999">
    <property type="protein sequence ID" value="AEX63318.1"/>
    <property type="molecule type" value="Genomic_DNA"/>
</dbReference>
<dbReference type="SUPFAM" id="SSF54695">
    <property type="entry name" value="POZ domain"/>
    <property type="match status" value="1"/>
</dbReference>
<dbReference type="PROSITE" id="PS50097">
    <property type="entry name" value="BTB"/>
    <property type="match status" value="1"/>
</dbReference>
<dbReference type="CDD" id="cd18186">
    <property type="entry name" value="BTB_POZ_ZBTB_KLHL-like"/>
    <property type="match status" value="1"/>
</dbReference>
<evidence type="ECO:0000313" key="3">
    <source>
        <dbReference type="EMBL" id="AEX63318.1"/>
    </source>
</evidence>
<dbReference type="InterPro" id="IPR000210">
    <property type="entry name" value="BTB/POZ_dom"/>
</dbReference>
<evidence type="ECO:0000259" key="2">
    <source>
        <dbReference type="PROSITE" id="PS50097"/>
    </source>
</evidence>
<sequence>MSLPLPTLYNSEILSDVLLHLEDENEIMTLNLHKNILYLGCPYFRPMFSNFSEKKSKEITIIVPNVVVANDIIQSFYGINKSKNNNWKYVLSMYQCKNFFGIDVKFPKNINVPKEDFEDFINYIEIFGFDKNTNRLIVQNIPKKYNTNELFTLLKKMDYSDNDCKNFIINYIRNSSKKYNPDKLLSLLKKIDYNDNDILWLVADHITKESDCNALSEQIIKDLWKLADTYYILQVFNNNIKIIDNEGKCYRTIDCGVKIKKFCYLRDHHKIAYSGKNTLFIFDIKLNKHIGNPINIGSISQMFYYNNNIIIHDNYKLKIINTRDYEVDTHDFGFDKIIHKIDVCKENELVILCKNRYSPSTFCIFVYDLLKGSMNEEKIFRNIVDNVIFINKTKIMHYKNTESSSKLFIENMDFGKKK</sequence>
<organism evidence="3">
    <name type="scientific">Moumouvirus sp. 'Monve'</name>
    <dbReference type="NCBI Taxonomy" id="1128131"/>
    <lineage>
        <taxon>Viruses</taxon>
        <taxon>Varidnaviria</taxon>
        <taxon>Bamfordvirae</taxon>
        <taxon>Nucleocytoviricota</taxon>
        <taxon>Megaviricetes</taxon>
        <taxon>Imitervirales</taxon>
        <taxon>Mimiviridae</taxon>
        <taxon>Megamimivirinae</taxon>
        <taxon>Moumouvirus</taxon>
    </lineage>
</organism>
<gene>
    <name evidence="3" type="ORF">mv_R1116</name>
</gene>
<accession>H2EFQ3</accession>
<dbReference type="InterPro" id="IPR011047">
    <property type="entry name" value="Quinoprotein_ADH-like_sf"/>
</dbReference>
<comment type="similarity">
    <text evidence="1">Belongs to the mimivirus BTB/WD family.</text>
</comment>
<reference evidence="3" key="1">
    <citation type="submission" date="2011-10" db="EMBL/GenBank/DDBJ databases">
        <title>Provirophages and transpovirons: unique mobilome of giant viruses.</title>
        <authorList>
            <person name="Desnues C."/>
            <person name="LaScola B."/>
            <person name="Yutin N."/>
            <person name="Fournous G."/>
            <person name="Koonin E."/>
            <person name="Raoult D."/>
        </authorList>
    </citation>
    <scope>NUCLEOTIDE SEQUENCE</scope>
    <source>
        <strain evidence="3">Mv13-mv</strain>
    </source>
</reference>
<feature type="domain" description="BTB" evidence="2">
    <location>
        <begin position="15"/>
        <end position="77"/>
    </location>
</feature>
<dbReference type="Pfam" id="PF00651">
    <property type="entry name" value="BTB"/>
    <property type="match status" value="1"/>
</dbReference>
<dbReference type="InterPro" id="IPR011333">
    <property type="entry name" value="SKP1/BTB/POZ_sf"/>
</dbReference>
<dbReference type="SUPFAM" id="SSF50998">
    <property type="entry name" value="Quinoprotein alcohol dehydrogenase-like"/>
    <property type="match status" value="1"/>
</dbReference>
<evidence type="ECO:0000256" key="1">
    <source>
        <dbReference type="ARBA" id="ARBA00006497"/>
    </source>
</evidence>
<proteinExistence type="inferred from homology"/>
<protein>
    <submittedName>
        <fullName evidence="3">Putative BTB_POZ domain-containing protein</fullName>
    </submittedName>
</protein>